<evidence type="ECO:0000256" key="7">
    <source>
        <dbReference type="ARBA" id="ARBA00023242"/>
    </source>
</evidence>
<dbReference type="InterPro" id="IPR012976">
    <property type="entry name" value="NOSIC"/>
</dbReference>
<dbReference type="FunFam" id="1.10.246.90:FF:000002">
    <property type="entry name" value="U4/U6 small nuclear ribonucleoprotein Prp31"/>
    <property type="match status" value="1"/>
</dbReference>
<name>A0A7R9TU55_MICPS</name>
<dbReference type="SUPFAM" id="SSF89124">
    <property type="entry name" value="Nop domain"/>
    <property type="match status" value="1"/>
</dbReference>
<dbReference type="PANTHER" id="PTHR13904:SF0">
    <property type="entry name" value="U4_U6 SMALL NUCLEAR RIBONUCLEOPROTEIN PRP31"/>
    <property type="match status" value="1"/>
</dbReference>
<proteinExistence type="inferred from homology"/>
<dbReference type="Pfam" id="PF01798">
    <property type="entry name" value="Nop"/>
    <property type="match status" value="1"/>
</dbReference>
<dbReference type="GO" id="GO:0000244">
    <property type="term" value="P:spliceosomal tri-snRNP complex assembly"/>
    <property type="evidence" value="ECO:0007669"/>
    <property type="project" value="InterPro"/>
</dbReference>
<comment type="subcellular location">
    <subcellularLocation>
        <location evidence="1">Nucleus</location>
    </subcellularLocation>
</comment>
<dbReference type="SMART" id="SM00931">
    <property type="entry name" value="NOSIC"/>
    <property type="match status" value="1"/>
</dbReference>
<feature type="compositionally biased region" description="Basic residues" evidence="9">
    <location>
        <begin position="359"/>
        <end position="368"/>
    </location>
</feature>
<evidence type="ECO:0000256" key="9">
    <source>
        <dbReference type="SAM" id="MobiDB-lite"/>
    </source>
</evidence>
<dbReference type="InterPro" id="IPR002687">
    <property type="entry name" value="Nop_dom"/>
</dbReference>
<dbReference type="PROSITE" id="PS51358">
    <property type="entry name" value="NOP"/>
    <property type="match status" value="1"/>
</dbReference>
<sequence length="497" mass="53223">MATLADSFLADLEDLSDDDVAEEEVKDEREEGGVSNAQAAGDLTKADFSLDAVSKLVNSERYQRVMRQVDEALAADKAAGASGASTLGVVDDGAYQLIVDSNSLSVDIENEIQVVHNFIRDKYRRKFPELESLVMNPMDYARVVKAIGNEMDMTKVELESVIPSATIMVVSVTGSTTNGEPLSSEDLDSTFEACDRATTLDNDKRKLVALVESRMDKTAPNLSAVLGPEVAARLLGVAGGLTQLSKMPANNVQVLGQKRKTTAGMSTATQVKAGEMHVGFIFQCDMIQRKTPPPLRTRAARLVAGKCALMARVDAFGEDPSGATGRSMHDDMVKKIEKWQEPPPARTAKPLPVPGGEAKKRRGGKRQRAMKERFGASDMRKAANRVGFNVQEEDFGLEGEGLGTLGTSAGMAAASGKLRIQAKPGKLKVNAKDKYAKFNPTSTGGGTSGMASSLAFTPIQGIELANPTKEKDATSGTDSVFSELRGFKNVQRQLKSL</sequence>
<keyword evidence="4" id="KW-0747">Spliceosome</keyword>
<feature type="region of interest" description="Disordered" evidence="9">
    <location>
        <begin position="341"/>
        <end position="373"/>
    </location>
</feature>
<evidence type="ECO:0000256" key="5">
    <source>
        <dbReference type="ARBA" id="ARBA00022884"/>
    </source>
</evidence>
<keyword evidence="8" id="KW-0687">Ribonucleoprotein</keyword>
<dbReference type="AlphaFoldDB" id="A0A7R9TU55"/>
<dbReference type="FunFam" id="1.10.287.4070:FF:000003">
    <property type="entry name" value="U4/U6 small nuclear ribonucleoprotein PRP31"/>
    <property type="match status" value="1"/>
</dbReference>
<dbReference type="Pfam" id="PF09785">
    <property type="entry name" value="Prp31_C"/>
    <property type="match status" value="1"/>
</dbReference>
<evidence type="ECO:0000256" key="3">
    <source>
        <dbReference type="ARBA" id="ARBA00022664"/>
    </source>
</evidence>
<dbReference type="Gene3D" id="1.10.246.90">
    <property type="entry name" value="Nop domain"/>
    <property type="match status" value="1"/>
</dbReference>
<dbReference type="InterPro" id="IPR027105">
    <property type="entry name" value="Prp31"/>
</dbReference>
<organism evidence="11">
    <name type="scientific">Micromonas pusilla</name>
    <name type="common">Picoplanktonic green alga</name>
    <name type="synonym">Chromulina pusilla</name>
    <dbReference type="NCBI Taxonomy" id="38833"/>
    <lineage>
        <taxon>Eukaryota</taxon>
        <taxon>Viridiplantae</taxon>
        <taxon>Chlorophyta</taxon>
        <taxon>Mamiellophyceae</taxon>
        <taxon>Mamiellales</taxon>
        <taxon>Mamiellaceae</taxon>
        <taxon>Micromonas</taxon>
    </lineage>
</organism>
<gene>
    <name evidence="11" type="ORF">MPUS1402_LOCUS9645</name>
</gene>
<dbReference type="InterPro" id="IPR042239">
    <property type="entry name" value="Nop_C"/>
</dbReference>
<protein>
    <recommendedName>
        <fullName evidence="10">Nop domain-containing protein</fullName>
    </recommendedName>
</protein>
<evidence type="ECO:0000256" key="2">
    <source>
        <dbReference type="ARBA" id="ARBA00005572"/>
    </source>
</evidence>
<keyword evidence="5" id="KW-0694">RNA-binding</keyword>
<keyword evidence="7" id="KW-0539">Nucleus</keyword>
<evidence type="ECO:0000313" key="11">
    <source>
        <dbReference type="EMBL" id="CAD8245302.1"/>
    </source>
</evidence>
<evidence type="ECO:0000256" key="1">
    <source>
        <dbReference type="ARBA" id="ARBA00004123"/>
    </source>
</evidence>
<reference evidence="11" key="1">
    <citation type="submission" date="2021-01" db="EMBL/GenBank/DDBJ databases">
        <authorList>
            <person name="Corre E."/>
            <person name="Pelletier E."/>
            <person name="Niang G."/>
            <person name="Scheremetjew M."/>
            <person name="Finn R."/>
            <person name="Kale V."/>
            <person name="Holt S."/>
            <person name="Cochrane G."/>
            <person name="Meng A."/>
            <person name="Brown T."/>
            <person name="Cohen L."/>
        </authorList>
    </citation>
    <scope>NUCLEOTIDE SEQUENCE</scope>
    <source>
        <strain evidence="11">RCC1614</strain>
    </source>
</reference>
<feature type="domain" description="Nop" evidence="10">
    <location>
        <begin position="218"/>
        <end position="341"/>
    </location>
</feature>
<accession>A0A7R9TU55</accession>
<keyword evidence="6" id="KW-0508">mRNA splicing</keyword>
<dbReference type="InterPro" id="IPR019175">
    <property type="entry name" value="Prp31_C"/>
</dbReference>
<feature type="compositionally biased region" description="Acidic residues" evidence="9">
    <location>
        <begin position="11"/>
        <end position="25"/>
    </location>
</feature>
<feature type="region of interest" description="Disordered" evidence="9">
    <location>
        <begin position="1"/>
        <end position="38"/>
    </location>
</feature>
<evidence type="ECO:0000256" key="4">
    <source>
        <dbReference type="ARBA" id="ARBA00022728"/>
    </source>
</evidence>
<dbReference type="GO" id="GO:0005687">
    <property type="term" value="C:U4 snRNP"/>
    <property type="evidence" value="ECO:0007669"/>
    <property type="project" value="TreeGrafter"/>
</dbReference>
<dbReference type="PANTHER" id="PTHR13904">
    <property type="entry name" value="PRE-MRNA SPLICING FACTOR PRP31"/>
    <property type="match status" value="1"/>
</dbReference>
<dbReference type="EMBL" id="HBDY01012744">
    <property type="protein sequence ID" value="CAD8245302.1"/>
    <property type="molecule type" value="Transcribed_RNA"/>
</dbReference>
<dbReference type="Gene3D" id="1.10.287.4070">
    <property type="match status" value="1"/>
</dbReference>
<evidence type="ECO:0000259" key="10">
    <source>
        <dbReference type="PROSITE" id="PS51358"/>
    </source>
</evidence>
<dbReference type="GO" id="GO:0046540">
    <property type="term" value="C:U4/U6 x U5 tri-snRNP complex"/>
    <property type="evidence" value="ECO:0007669"/>
    <property type="project" value="InterPro"/>
</dbReference>
<evidence type="ECO:0000256" key="8">
    <source>
        <dbReference type="ARBA" id="ARBA00023274"/>
    </source>
</evidence>
<dbReference type="InterPro" id="IPR036070">
    <property type="entry name" value="Nop_dom_sf"/>
</dbReference>
<keyword evidence="3" id="KW-0507">mRNA processing</keyword>
<dbReference type="GO" id="GO:0071011">
    <property type="term" value="C:precatalytic spliceosome"/>
    <property type="evidence" value="ECO:0007669"/>
    <property type="project" value="TreeGrafter"/>
</dbReference>
<comment type="similarity">
    <text evidence="2">Belongs to the PRP31 family.</text>
</comment>
<evidence type="ECO:0000256" key="6">
    <source>
        <dbReference type="ARBA" id="ARBA00023187"/>
    </source>
</evidence>
<dbReference type="GO" id="GO:0003723">
    <property type="term" value="F:RNA binding"/>
    <property type="evidence" value="ECO:0007669"/>
    <property type="project" value="UniProtKB-KW"/>
</dbReference>